<dbReference type="InterPro" id="IPR001920">
    <property type="entry name" value="Asp/Glu_race"/>
</dbReference>
<evidence type="ECO:0008006" key="3">
    <source>
        <dbReference type="Google" id="ProtNLM"/>
    </source>
</evidence>
<reference evidence="2" key="1">
    <citation type="submission" date="2011-10" db="EMBL/GenBank/DDBJ databases">
        <title>The complete genome of chromosome of Thermovirga lienii DSM 17291.</title>
        <authorList>
            <consortium name="US DOE Joint Genome Institute (JGI-PGF)"/>
            <person name="Lucas S."/>
            <person name="Copeland A."/>
            <person name="Lapidus A."/>
            <person name="Glavina del Rio T."/>
            <person name="Dalin E."/>
            <person name="Tice H."/>
            <person name="Bruce D."/>
            <person name="Goodwin L."/>
            <person name="Pitluck S."/>
            <person name="Peters L."/>
            <person name="Mikhailova N."/>
            <person name="Saunders E."/>
            <person name="Kyrpides N."/>
            <person name="Mavromatis K."/>
            <person name="Ivanova N."/>
            <person name="Last F.I."/>
            <person name="Brettin T."/>
            <person name="Detter J.C."/>
            <person name="Han C."/>
            <person name="Larimer F."/>
            <person name="Land M."/>
            <person name="Hauser L."/>
            <person name="Markowitz V."/>
            <person name="Cheng J.-F."/>
            <person name="Hugenholtz P."/>
            <person name="Woyke T."/>
            <person name="Wu D."/>
            <person name="Spring S."/>
            <person name="Schroeder M."/>
            <person name="Brambilla E.-M."/>
            <person name="Klenk H.-P."/>
            <person name="Eisen J.A."/>
        </authorList>
    </citation>
    <scope>NUCLEOTIDE SEQUENCE [LARGE SCALE GENOMIC DNA]</scope>
    <source>
        <strain evidence="2">ATCC BAA-1197 / DSM 17291 / Cas60314</strain>
    </source>
</reference>
<evidence type="ECO:0000313" key="2">
    <source>
        <dbReference type="Proteomes" id="UP000005868"/>
    </source>
</evidence>
<organism evidence="1 2">
    <name type="scientific">Thermovirga lienii (strain ATCC BAA-1197 / DSM 17291 / Cas60314)</name>
    <dbReference type="NCBI Taxonomy" id="580340"/>
    <lineage>
        <taxon>Bacteria</taxon>
        <taxon>Thermotogati</taxon>
        <taxon>Synergistota</taxon>
        <taxon>Synergistia</taxon>
        <taxon>Synergistales</taxon>
        <taxon>Thermovirgaceae</taxon>
        <taxon>Thermovirga</taxon>
    </lineage>
</organism>
<dbReference type="EMBL" id="CP003096">
    <property type="protein sequence ID" value="AER66472.1"/>
    <property type="molecule type" value="Genomic_DNA"/>
</dbReference>
<gene>
    <name evidence="1" type="ordered locus">Tlie_0739</name>
</gene>
<dbReference type="AlphaFoldDB" id="G7V9A3"/>
<accession>G7V9A3</accession>
<name>G7V9A3_THELD</name>
<dbReference type="Proteomes" id="UP000005868">
    <property type="component" value="Chromosome"/>
</dbReference>
<reference evidence="1 2" key="2">
    <citation type="journal article" date="2012" name="Stand. Genomic Sci.">
        <title>Genome sequence of the moderately thermophilic, amino-acid-degrading and sulfur-reducing bacterium Thermovirga lienii type strain (Cas60314(T)).</title>
        <authorList>
            <person name="Goker M."/>
            <person name="Saunders E."/>
            <person name="Lapidus A."/>
            <person name="Nolan M."/>
            <person name="Lucas S."/>
            <person name="Hammon N."/>
            <person name="Deshpande S."/>
            <person name="Cheng J.F."/>
            <person name="Han C."/>
            <person name="Tapia R."/>
            <person name="Goodwin L.A."/>
            <person name="Pitluck S."/>
            <person name="Liolios K."/>
            <person name="Mavromatis K."/>
            <person name="Pagani I."/>
            <person name="Ivanova N."/>
            <person name="Mikhailova N."/>
            <person name="Pati A."/>
            <person name="Chen A."/>
            <person name="Palaniappan K."/>
            <person name="Land M."/>
            <person name="Chang Y.J."/>
            <person name="Jeffries C.D."/>
            <person name="Brambilla E.M."/>
            <person name="Rohde M."/>
            <person name="Spring S."/>
            <person name="Detter J.C."/>
            <person name="Woyke T."/>
            <person name="Bristow J."/>
            <person name="Eisen J.A."/>
            <person name="Markowitz V."/>
            <person name="Hugenholtz P."/>
            <person name="Kyrpides N.C."/>
            <person name="Klenk H.P."/>
        </authorList>
    </citation>
    <scope>NUCLEOTIDE SEQUENCE [LARGE SCALE GENOMIC DNA]</scope>
    <source>
        <strain evidence="2">ATCC BAA-1197 / DSM 17291 / Cas60314</strain>
    </source>
</reference>
<sequence>MVIYKIKNSTRCWDGESIGILILDAHYPCIPGNVGNATTFDFPVRYKKVNGASIDRLLNQRDPSLVKPFVEAALELESEGVRAVTGACGFMALFQEEVAAALRIPVFLSSLLQVPFIRRILNPSLRIGIITANASCLTEKHFRSVGVDTCEDIVIRGMEEMEEFRTAILEEKGTLDSEKMEQEVVEVSKNLVEEHPEVGAILLECSDLPPYAKAVQEATGRPVFDFITMIRFVHTAVVQQSYEGFM</sequence>
<dbReference type="STRING" id="580340.Tlie_0739"/>
<proteinExistence type="predicted"/>
<protein>
    <recommendedName>
        <fullName evidence="3">Aspartate/glutamate racemase family protein</fullName>
    </recommendedName>
</protein>
<keyword evidence="2" id="KW-1185">Reference proteome</keyword>
<dbReference type="InterPro" id="IPR015942">
    <property type="entry name" value="Asp/Glu/hydantoin_racemase"/>
</dbReference>
<dbReference type="HOGENOM" id="CLU_093553_0_0_0"/>
<dbReference type="KEGG" id="tli:Tlie_0739"/>
<dbReference type="NCBIfam" id="NF005679">
    <property type="entry name" value="PRK07475.1"/>
    <property type="match status" value="1"/>
</dbReference>
<dbReference type="GO" id="GO:0047661">
    <property type="term" value="F:amino-acid racemase activity"/>
    <property type="evidence" value="ECO:0007669"/>
    <property type="project" value="InterPro"/>
</dbReference>
<dbReference type="Gene3D" id="3.40.50.1860">
    <property type="match status" value="2"/>
</dbReference>
<evidence type="ECO:0000313" key="1">
    <source>
        <dbReference type="EMBL" id="AER66472.1"/>
    </source>
</evidence>
<dbReference type="Pfam" id="PF01177">
    <property type="entry name" value="Asp_Glu_race"/>
    <property type="match status" value="1"/>
</dbReference>
<dbReference type="eggNOG" id="COG1794">
    <property type="taxonomic scope" value="Bacteria"/>
</dbReference>
<dbReference type="OrthoDB" id="1676875at2"/>